<evidence type="ECO:0000313" key="6">
    <source>
        <dbReference type="Proteomes" id="UP000467700"/>
    </source>
</evidence>
<dbReference type="CDD" id="cd21134">
    <property type="entry name" value="YTH"/>
    <property type="match status" value="1"/>
</dbReference>
<dbReference type="EMBL" id="CACVBS010000083">
    <property type="protein sequence ID" value="CAA7269940.1"/>
    <property type="molecule type" value="Genomic_DNA"/>
</dbReference>
<keyword evidence="1" id="KW-0694">RNA-binding</keyword>
<dbReference type="InterPro" id="IPR007275">
    <property type="entry name" value="YTH_domain"/>
</dbReference>
<dbReference type="Gene3D" id="3.30.70.330">
    <property type="match status" value="1"/>
</dbReference>
<dbReference type="GO" id="GO:0005654">
    <property type="term" value="C:nucleoplasm"/>
    <property type="evidence" value="ECO:0007669"/>
    <property type="project" value="TreeGrafter"/>
</dbReference>
<dbReference type="AlphaFoldDB" id="A0A8S0WHZ1"/>
<dbReference type="InterPro" id="IPR000504">
    <property type="entry name" value="RRM_dom"/>
</dbReference>
<gene>
    <name evidence="5" type="ORF">AAE3_LOCUS12192</name>
</gene>
<feature type="compositionally biased region" description="Basic and acidic residues" evidence="2">
    <location>
        <begin position="137"/>
        <end position="149"/>
    </location>
</feature>
<protein>
    <recommendedName>
        <fullName evidence="7">YTH domain-containing protein</fullName>
    </recommendedName>
</protein>
<evidence type="ECO:0000259" key="3">
    <source>
        <dbReference type="PROSITE" id="PS50102"/>
    </source>
</evidence>
<dbReference type="Pfam" id="PF04146">
    <property type="entry name" value="YTH"/>
    <property type="match status" value="1"/>
</dbReference>
<dbReference type="CDD" id="cd00590">
    <property type="entry name" value="RRM_SF"/>
    <property type="match status" value="1"/>
</dbReference>
<dbReference type="GO" id="GO:1990247">
    <property type="term" value="F:N6-methyladenosine-containing RNA reader activity"/>
    <property type="evidence" value="ECO:0007669"/>
    <property type="project" value="TreeGrafter"/>
</dbReference>
<feature type="region of interest" description="Disordered" evidence="2">
    <location>
        <begin position="354"/>
        <end position="385"/>
    </location>
</feature>
<feature type="region of interest" description="Disordered" evidence="2">
    <location>
        <begin position="163"/>
        <end position="193"/>
    </location>
</feature>
<comment type="caution">
    <text evidence="5">The sequence shown here is derived from an EMBL/GenBank/DDBJ whole genome shotgun (WGS) entry which is preliminary data.</text>
</comment>
<dbReference type="OrthoDB" id="6103986at2759"/>
<feature type="region of interest" description="Disordered" evidence="2">
    <location>
        <begin position="121"/>
        <end position="151"/>
    </location>
</feature>
<dbReference type="InterPro" id="IPR035979">
    <property type="entry name" value="RBD_domain_sf"/>
</dbReference>
<dbReference type="PANTHER" id="PTHR12357:SF3">
    <property type="entry name" value="YTH DOMAIN-CONTAINING PROTEIN 1"/>
    <property type="match status" value="1"/>
</dbReference>
<dbReference type="Proteomes" id="UP000467700">
    <property type="component" value="Unassembled WGS sequence"/>
</dbReference>
<dbReference type="InterPro" id="IPR057720">
    <property type="entry name" value="RRM_YTH1"/>
</dbReference>
<dbReference type="InterPro" id="IPR012677">
    <property type="entry name" value="Nucleotide-bd_a/b_plait_sf"/>
</dbReference>
<name>A0A8S0WHZ1_CYCAE</name>
<dbReference type="GO" id="GO:0003729">
    <property type="term" value="F:mRNA binding"/>
    <property type="evidence" value="ECO:0007669"/>
    <property type="project" value="TreeGrafter"/>
</dbReference>
<dbReference type="GO" id="GO:0000398">
    <property type="term" value="P:mRNA splicing, via spliceosome"/>
    <property type="evidence" value="ECO:0007669"/>
    <property type="project" value="TreeGrafter"/>
</dbReference>
<evidence type="ECO:0000256" key="1">
    <source>
        <dbReference type="PROSITE-ProRule" id="PRU00176"/>
    </source>
</evidence>
<keyword evidence="6" id="KW-1185">Reference proteome</keyword>
<sequence>MVRRSYHPKPPAHRSEWVMWVGNVASDATHDELLWFFNRASDGHVVSGGGDHRSRAENASSSSTAVKSIFLISHSSCAFVNYESEQSLQEAIERFNGVPLRANDPRRARLVCRVRKKNDDLKAGVGGQRGTGMHSRYVKEQKGKGRESPTKIASRLAAAISTVSISNDEGEPGPGDNLKRPSSSESSASTSSSVLTRHFPRRYFILKSLTKSDLDLSVRTGLWATQKHNEEVLDRAFRTSKEVYLIFGVNKSGEFYGYAKMAGPVRQGEQGVSWAPHSSRSRLSTRPVAPTSTPAEPSFSPLPVDRASPTLRMAVSREHTFAPALLGEGYKLPAIETPKTRHSLDDRLQVDMATRRDESSPESELDASAAPKTLRSVEEPEATEDSWGNSFAVEWIRQERLPFPRTMHLRNPWNHEREVRVSRDGTELEPTVGQRLTEEWDALQNEAFE</sequence>
<feature type="region of interest" description="Disordered" evidence="2">
    <location>
        <begin position="269"/>
        <end position="304"/>
    </location>
</feature>
<proteinExistence type="predicted"/>
<dbReference type="Gene3D" id="3.10.590.10">
    <property type="entry name" value="ph1033 like domains"/>
    <property type="match status" value="2"/>
</dbReference>
<dbReference type="PROSITE" id="PS50102">
    <property type="entry name" value="RRM"/>
    <property type="match status" value="1"/>
</dbReference>
<accession>A0A8S0WHZ1</accession>
<feature type="domain" description="RRM" evidence="3">
    <location>
        <begin position="17"/>
        <end position="110"/>
    </location>
</feature>
<dbReference type="Pfam" id="PF25701">
    <property type="entry name" value="RRM_YTH1"/>
    <property type="match status" value="1"/>
</dbReference>
<feature type="compositionally biased region" description="Polar residues" evidence="2">
    <location>
        <begin position="276"/>
        <end position="295"/>
    </location>
</feature>
<feature type="domain" description="YTH" evidence="4">
    <location>
        <begin position="201"/>
        <end position="440"/>
    </location>
</feature>
<organism evidence="5 6">
    <name type="scientific">Cyclocybe aegerita</name>
    <name type="common">Black poplar mushroom</name>
    <name type="synonym">Agrocybe aegerita</name>
    <dbReference type="NCBI Taxonomy" id="1973307"/>
    <lineage>
        <taxon>Eukaryota</taxon>
        <taxon>Fungi</taxon>
        <taxon>Dikarya</taxon>
        <taxon>Basidiomycota</taxon>
        <taxon>Agaricomycotina</taxon>
        <taxon>Agaricomycetes</taxon>
        <taxon>Agaricomycetidae</taxon>
        <taxon>Agaricales</taxon>
        <taxon>Agaricineae</taxon>
        <taxon>Bolbitiaceae</taxon>
        <taxon>Cyclocybe</taxon>
    </lineage>
</organism>
<dbReference type="InterPro" id="IPR045168">
    <property type="entry name" value="YTH_prot"/>
</dbReference>
<dbReference type="PANTHER" id="PTHR12357">
    <property type="entry name" value="YTH YT521-B HOMOLOGY DOMAIN-CONTAINING"/>
    <property type="match status" value="1"/>
</dbReference>
<evidence type="ECO:0000256" key="2">
    <source>
        <dbReference type="SAM" id="MobiDB-lite"/>
    </source>
</evidence>
<dbReference type="GO" id="GO:0000381">
    <property type="term" value="P:regulation of alternative mRNA splicing, via spliceosome"/>
    <property type="evidence" value="ECO:0007669"/>
    <property type="project" value="TreeGrafter"/>
</dbReference>
<dbReference type="SUPFAM" id="SSF54928">
    <property type="entry name" value="RNA-binding domain, RBD"/>
    <property type="match status" value="1"/>
</dbReference>
<evidence type="ECO:0008006" key="7">
    <source>
        <dbReference type="Google" id="ProtNLM"/>
    </source>
</evidence>
<dbReference type="PROSITE" id="PS50882">
    <property type="entry name" value="YTH"/>
    <property type="match status" value="1"/>
</dbReference>
<feature type="compositionally biased region" description="Low complexity" evidence="2">
    <location>
        <begin position="183"/>
        <end position="193"/>
    </location>
</feature>
<evidence type="ECO:0000313" key="5">
    <source>
        <dbReference type="EMBL" id="CAA7269940.1"/>
    </source>
</evidence>
<evidence type="ECO:0000259" key="4">
    <source>
        <dbReference type="PROSITE" id="PS50882"/>
    </source>
</evidence>
<reference evidence="5 6" key="1">
    <citation type="submission" date="2020-01" db="EMBL/GenBank/DDBJ databases">
        <authorList>
            <person name="Gupta K D."/>
        </authorList>
    </citation>
    <scope>NUCLEOTIDE SEQUENCE [LARGE SCALE GENOMIC DNA]</scope>
</reference>